<dbReference type="OrthoDB" id="3796275at2759"/>
<organism evidence="1 2">
    <name type="scientific">Lophiostoma macrostomum CBS 122681</name>
    <dbReference type="NCBI Taxonomy" id="1314788"/>
    <lineage>
        <taxon>Eukaryota</taxon>
        <taxon>Fungi</taxon>
        <taxon>Dikarya</taxon>
        <taxon>Ascomycota</taxon>
        <taxon>Pezizomycotina</taxon>
        <taxon>Dothideomycetes</taxon>
        <taxon>Pleosporomycetidae</taxon>
        <taxon>Pleosporales</taxon>
        <taxon>Lophiostomataceae</taxon>
        <taxon>Lophiostoma</taxon>
    </lineage>
</organism>
<dbReference type="AlphaFoldDB" id="A0A6A6TVI7"/>
<name>A0A6A6TVI7_9PLEO</name>
<dbReference type="Proteomes" id="UP000799324">
    <property type="component" value="Unassembled WGS sequence"/>
</dbReference>
<dbReference type="EMBL" id="MU004289">
    <property type="protein sequence ID" value="KAF2662634.1"/>
    <property type="molecule type" value="Genomic_DNA"/>
</dbReference>
<reference evidence="1" key="1">
    <citation type="journal article" date="2020" name="Stud. Mycol.">
        <title>101 Dothideomycetes genomes: a test case for predicting lifestyles and emergence of pathogens.</title>
        <authorList>
            <person name="Haridas S."/>
            <person name="Albert R."/>
            <person name="Binder M."/>
            <person name="Bloem J."/>
            <person name="Labutti K."/>
            <person name="Salamov A."/>
            <person name="Andreopoulos B."/>
            <person name="Baker S."/>
            <person name="Barry K."/>
            <person name="Bills G."/>
            <person name="Bluhm B."/>
            <person name="Cannon C."/>
            <person name="Castanera R."/>
            <person name="Culley D."/>
            <person name="Daum C."/>
            <person name="Ezra D."/>
            <person name="Gonzalez J."/>
            <person name="Henrissat B."/>
            <person name="Kuo A."/>
            <person name="Liang C."/>
            <person name="Lipzen A."/>
            <person name="Lutzoni F."/>
            <person name="Magnuson J."/>
            <person name="Mondo S."/>
            <person name="Nolan M."/>
            <person name="Ohm R."/>
            <person name="Pangilinan J."/>
            <person name="Park H.-J."/>
            <person name="Ramirez L."/>
            <person name="Alfaro M."/>
            <person name="Sun H."/>
            <person name="Tritt A."/>
            <person name="Yoshinaga Y."/>
            <person name="Zwiers L.-H."/>
            <person name="Turgeon B."/>
            <person name="Goodwin S."/>
            <person name="Spatafora J."/>
            <person name="Crous P."/>
            <person name="Grigoriev I."/>
        </authorList>
    </citation>
    <scope>NUCLEOTIDE SEQUENCE</scope>
    <source>
        <strain evidence="1">CBS 122681</strain>
    </source>
</reference>
<evidence type="ECO:0000313" key="2">
    <source>
        <dbReference type="Proteomes" id="UP000799324"/>
    </source>
</evidence>
<keyword evidence="2" id="KW-1185">Reference proteome</keyword>
<protein>
    <submittedName>
        <fullName evidence="1">Uncharacterized protein</fullName>
    </submittedName>
</protein>
<gene>
    <name evidence="1" type="ORF">K491DRAFT_709978</name>
</gene>
<sequence length="322" mass="36195">MSKPGDDSPVPSLTMHEILLAAPDPVERGQSDQQVHLGGFLHRWYIGELEHWKSFQHDVFELYHSEGIQNALATRESVSLESRKDSHTEPCFKASPVKPHTKVGFYTQFLHQVLGPCKTIARLLLDPDLDPKAHNLTSLSKDLQVDISDPRINANELSHLIYTMEVHGETRLAGYLDALGARVNPIQQIIDDPLSQRIGSLRYILGNIVYSMVTKGLRYAFFSCYDETIFLRIDIVQSSDRPEYFPRICYSSFIDSDAELDQTNGNITVPLRLAMVYVMKLAIEDSLPATAVGAIRPQGYTALVEGSLDLDNRGRRLSKEDP</sequence>
<proteinExistence type="predicted"/>
<accession>A0A6A6TVI7</accession>
<evidence type="ECO:0000313" key="1">
    <source>
        <dbReference type="EMBL" id="KAF2662634.1"/>
    </source>
</evidence>